<dbReference type="EMBL" id="LSRL02000140">
    <property type="protein sequence ID" value="TDG43653.1"/>
    <property type="molecule type" value="Genomic_DNA"/>
</dbReference>
<proteinExistence type="predicted"/>
<accession>A0A484B4I2</accession>
<organism evidence="2 3">
    <name type="scientific">Drosophila navojoa</name>
    <name type="common">Fruit fly</name>
    <dbReference type="NCBI Taxonomy" id="7232"/>
    <lineage>
        <taxon>Eukaryota</taxon>
        <taxon>Metazoa</taxon>
        <taxon>Ecdysozoa</taxon>
        <taxon>Arthropoda</taxon>
        <taxon>Hexapoda</taxon>
        <taxon>Insecta</taxon>
        <taxon>Pterygota</taxon>
        <taxon>Neoptera</taxon>
        <taxon>Endopterygota</taxon>
        <taxon>Diptera</taxon>
        <taxon>Brachycera</taxon>
        <taxon>Muscomorpha</taxon>
        <taxon>Ephydroidea</taxon>
        <taxon>Drosophilidae</taxon>
        <taxon>Drosophila</taxon>
    </lineage>
</organism>
<reference evidence="2 3" key="1">
    <citation type="journal article" date="2019" name="J. Hered.">
        <title>An Improved Genome Assembly for Drosophila navojoa, the Basal Species in the mojavensis Cluster.</title>
        <authorList>
            <person name="Vanderlinde T."/>
            <person name="Dupim E.G."/>
            <person name="Nazario-Yepiz N.O."/>
            <person name="Carvalho A.B."/>
        </authorList>
    </citation>
    <scope>NUCLEOTIDE SEQUENCE [LARGE SCALE GENOMIC DNA]</scope>
    <source>
        <strain evidence="2">Navoj_Jal97</strain>
        <tissue evidence="2">Whole organism</tissue>
    </source>
</reference>
<evidence type="ECO:0000256" key="1">
    <source>
        <dbReference type="SAM" id="MobiDB-lite"/>
    </source>
</evidence>
<feature type="region of interest" description="Disordered" evidence="1">
    <location>
        <begin position="113"/>
        <end position="149"/>
    </location>
</feature>
<sequence length="149" mass="16716">MQKAHKAIWERDYIKSILLARDSFKMKKTLPPIQEDDSELMPDEQSEEQSFGVSLSQQLQKLAVMDEPDVMPMSGVESPLNTMDTSQCQEWSSSVQGNGKRICTENGVWGAYGGGTDIDYSPTSSSDDQQSDSELVPVRRRRHRSSNSI</sequence>
<feature type="compositionally biased region" description="Acidic residues" evidence="1">
    <location>
        <begin position="34"/>
        <end position="47"/>
    </location>
</feature>
<protein>
    <submittedName>
        <fullName evidence="2">Uncharacterized protein</fullName>
    </submittedName>
</protein>
<dbReference type="Proteomes" id="UP000295192">
    <property type="component" value="Unassembled WGS sequence"/>
</dbReference>
<evidence type="ECO:0000313" key="3">
    <source>
        <dbReference type="Proteomes" id="UP000295192"/>
    </source>
</evidence>
<feature type="region of interest" description="Disordered" evidence="1">
    <location>
        <begin position="32"/>
        <end position="55"/>
    </location>
</feature>
<dbReference type="AlphaFoldDB" id="A0A484B4I2"/>
<dbReference type="OMA" id="KAIWERD"/>
<keyword evidence="3" id="KW-1185">Reference proteome</keyword>
<name>A0A484B4I2_DRONA</name>
<evidence type="ECO:0000313" key="2">
    <source>
        <dbReference type="EMBL" id="TDG43653.1"/>
    </source>
</evidence>
<gene>
    <name evidence="2" type="ORF">AWZ03_009896</name>
</gene>
<comment type="caution">
    <text evidence="2">The sequence shown here is derived from an EMBL/GenBank/DDBJ whole genome shotgun (WGS) entry which is preliminary data.</text>
</comment>
<feature type="compositionally biased region" description="Polar residues" evidence="1">
    <location>
        <begin position="79"/>
        <end position="97"/>
    </location>
</feature>
<feature type="compositionally biased region" description="Basic residues" evidence="1">
    <location>
        <begin position="138"/>
        <end position="149"/>
    </location>
</feature>
<feature type="region of interest" description="Disordered" evidence="1">
    <location>
        <begin position="70"/>
        <end position="98"/>
    </location>
</feature>